<dbReference type="InterPro" id="IPR001387">
    <property type="entry name" value="Cro/C1-type_HTH"/>
</dbReference>
<organism evidence="5 6">
    <name type="scientific">Nostoc punctiforme NIES-2108</name>
    <dbReference type="NCBI Taxonomy" id="1356359"/>
    <lineage>
        <taxon>Bacteria</taxon>
        <taxon>Bacillati</taxon>
        <taxon>Cyanobacteriota</taxon>
        <taxon>Cyanophyceae</taxon>
        <taxon>Nostocales</taxon>
        <taxon>Nostocaceae</taxon>
        <taxon>Nostoc</taxon>
    </lineage>
</organism>
<feature type="repeat" description="WD" evidence="3">
    <location>
        <begin position="1056"/>
        <end position="1096"/>
    </location>
</feature>
<evidence type="ECO:0000256" key="3">
    <source>
        <dbReference type="PROSITE-ProRule" id="PRU00221"/>
    </source>
</evidence>
<dbReference type="PANTHER" id="PTHR22847">
    <property type="entry name" value="WD40 REPEAT PROTEIN"/>
    <property type="match status" value="1"/>
</dbReference>
<comment type="caution">
    <text evidence="5">The sequence shown here is derived from an EMBL/GenBank/DDBJ whole genome shotgun (WGS) entry which is preliminary data.</text>
</comment>
<dbReference type="InterPro" id="IPR011047">
    <property type="entry name" value="Quinoprotein_ADH-like_sf"/>
</dbReference>
<feature type="repeat" description="WD" evidence="3">
    <location>
        <begin position="763"/>
        <end position="804"/>
    </location>
</feature>
<keyword evidence="2" id="KW-0677">Repeat</keyword>
<feature type="repeat" description="WD" evidence="3">
    <location>
        <begin position="1014"/>
        <end position="1055"/>
    </location>
</feature>
<feature type="repeat" description="WD" evidence="3">
    <location>
        <begin position="889"/>
        <end position="929"/>
    </location>
</feature>
<evidence type="ECO:0000256" key="2">
    <source>
        <dbReference type="ARBA" id="ARBA00022737"/>
    </source>
</evidence>
<sequence>MPKKQRRKRGVLLTPEGLQKLQSSKLALELNDNYGNKYTLEDLSDRVGVNTATISKVLSREEGVDKLTLELFFKAFDLELDKTYYVSSNQSQHQDWGKAICVSVFYGRQEELATLEQWVLRENCRVVALLGMGGIGKTALAIKLAEQIKDNFEYIIWRSLREAPSVKALLTNLIQFLSDNQETETTLPENVGDRILRLISYLREHRCLLILDNLESIMRDGSRAGIYREGYEGYGELLKLVGEATHQSCLVLTGREKPKEIASQQGKSLSVRSLLLNGLKPEDGQEILKIKGISVSESQLSRTLVGRYGGNVLALKIVATTIQDLFNGSISEFLGQETVVFGDICDLLDQQFSRLLDLEKEIMYWLAINLEPVSLSELREDIYSSIPKVKLLEALESLRRRSLIEQNALLFMLQPVVMEYITQRLIEQVNEEIVTHDLQLFRSHALMKATAKDYIINTQIQVIIQPLINKLLTHYRNKKSLENQFIQILARLQATSSLEQSYTAGNILNLLCRLETDLTGYDFSNLTIWQADMRYVNLHNTNFTHANLAKCVFAATIGGIHSVAFNPNGKVLAMGDTNGDISLYQVTDGRQLLTIRGHTGFVWPITFSPDGYVIASGSADQTVKLWDANSGQCLANLQDHSGGIWSVVFHPHGTMLASGSEDQTVKLWDATSGQLLKTLHGHSNRVTSVAFNSQGTILVSGSDDQKVRLWDLKTYQCLKTLEYQDSEVRSVAFSPDGQTLAIGYCDQTIKLLNPVTYQCIQTLQGHQNCVNSVTFSYDSQTLASGSDDQTVKLWDVTTGQCLTTLYGHNSRISSVAFRPYTYTLASGSEDQTVKLWDVTTGLCLKTFQGYCNGVWSVAFSPNNNYIASGNNDQTVKLWDVSTGRCLKILQGHSNRVTSVAFSQNTILASGSEDQTMKLWDINTGQCFKTLQGHTNRITSIAFSRNGHLLASGSQDQTVKLWDIKTTQCVKTLERHTHWVWTVAFNPNSNLLASGSNDQKIRLWDVSTGLCLQTLDGHTDWIWSLIFSPNGCTLASGSSDQTIKLWDVSTGRHLKTLEGHASSVHSLAFLDAHILASGSGDHTVKLWDISTGKCIRTLIGHSKFVWSVTFSPDGQTLASSSEDETIKLWNFKTGECQKTLKSSKSYEGMNINGVTGVSPVTIATMKALGAVEY</sequence>
<feature type="repeat" description="WD" evidence="3">
    <location>
        <begin position="637"/>
        <end position="678"/>
    </location>
</feature>
<dbReference type="Pfam" id="PF25173">
    <property type="entry name" value="Beta-prop_WDR3_1st"/>
    <property type="match status" value="1"/>
</dbReference>
<dbReference type="SUPFAM" id="SSF50978">
    <property type="entry name" value="WD40 repeat-like"/>
    <property type="match status" value="1"/>
</dbReference>
<evidence type="ECO:0000256" key="1">
    <source>
        <dbReference type="ARBA" id="ARBA00022574"/>
    </source>
</evidence>
<evidence type="ECO:0000313" key="5">
    <source>
        <dbReference type="EMBL" id="RCJ31437.1"/>
    </source>
</evidence>
<dbReference type="EMBL" id="LXQE01000175">
    <property type="protein sequence ID" value="RCJ31437.1"/>
    <property type="molecule type" value="Genomic_DNA"/>
</dbReference>
<dbReference type="Gene3D" id="3.40.50.300">
    <property type="entry name" value="P-loop containing nucleotide triphosphate hydrolases"/>
    <property type="match status" value="1"/>
</dbReference>
<dbReference type="SUPFAM" id="SSF50998">
    <property type="entry name" value="Quinoprotein alcohol dehydrogenase-like"/>
    <property type="match status" value="2"/>
</dbReference>
<feature type="repeat" description="WD" evidence="3">
    <location>
        <begin position="972"/>
        <end position="1013"/>
    </location>
</feature>
<feature type="repeat" description="WD" evidence="3">
    <location>
        <begin position="679"/>
        <end position="720"/>
    </location>
</feature>
<dbReference type="PROSITE" id="PS00678">
    <property type="entry name" value="WD_REPEATS_1"/>
    <property type="match status" value="12"/>
</dbReference>
<dbReference type="InterPro" id="IPR019775">
    <property type="entry name" value="WD40_repeat_CS"/>
</dbReference>
<feature type="repeat" description="WD" evidence="3">
    <location>
        <begin position="595"/>
        <end position="636"/>
    </location>
</feature>
<dbReference type="SUPFAM" id="SSF52540">
    <property type="entry name" value="P-loop containing nucleoside triphosphate hydrolases"/>
    <property type="match status" value="1"/>
</dbReference>
<dbReference type="InterPro" id="IPR036322">
    <property type="entry name" value="WD40_repeat_dom_sf"/>
</dbReference>
<dbReference type="InterPro" id="IPR001680">
    <property type="entry name" value="WD40_rpt"/>
</dbReference>
<dbReference type="Proteomes" id="UP000252085">
    <property type="component" value="Unassembled WGS sequence"/>
</dbReference>
<keyword evidence="1 3" id="KW-0853">WD repeat</keyword>
<name>A0A367R4P1_NOSPU</name>
<dbReference type="PANTHER" id="PTHR22847:SF637">
    <property type="entry name" value="WD REPEAT DOMAIN 5B"/>
    <property type="match status" value="1"/>
</dbReference>
<dbReference type="PROSITE" id="PS50943">
    <property type="entry name" value="HTH_CROC1"/>
    <property type="match status" value="1"/>
</dbReference>
<dbReference type="PROSITE" id="PS50294">
    <property type="entry name" value="WD_REPEATS_REGION"/>
    <property type="match status" value="12"/>
</dbReference>
<dbReference type="InterPro" id="IPR015943">
    <property type="entry name" value="WD40/YVTN_repeat-like_dom_sf"/>
</dbReference>
<dbReference type="Gene3D" id="2.160.20.80">
    <property type="entry name" value="E3 ubiquitin-protein ligase SopA"/>
    <property type="match status" value="1"/>
</dbReference>
<dbReference type="AlphaFoldDB" id="A0A367R4P1"/>
<feature type="repeat" description="WD" evidence="3">
    <location>
        <begin position="721"/>
        <end position="762"/>
    </location>
</feature>
<evidence type="ECO:0000259" key="4">
    <source>
        <dbReference type="PROSITE" id="PS50943"/>
    </source>
</evidence>
<feature type="repeat" description="WD" evidence="3">
    <location>
        <begin position="553"/>
        <end position="594"/>
    </location>
</feature>
<feature type="repeat" description="WD" evidence="3">
    <location>
        <begin position="805"/>
        <end position="846"/>
    </location>
</feature>
<dbReference type="Gene3D" id="2.130.10.10">
    <property type="entry name" value="YVTN repeat-like/Quinoprotein amine dehydrogenase"/>
    <property type="match status" value="6"/>
</dbReference>
<dbReference type="SMART" id="SM00320">
    <property type="entry name" value="WD40"/>
    <property type="match status" value="14"/>
</dbReference>
<dbReference type="SUPFAM" id="SSF141571">
    <property type="entry name" value="Pentapeptide repeat-like"/>
    <property type="match status" value="1"/>
</dbReference>
<proteinExistence type="predicted"/>
<feature type="domain" description="HTH cro/C1-type" evidence="4">
    <location>
        <begin position="36"/>
        <end position="83"/>
    </location>
</feature>
<reference evidence="5 6" key="1">
    <citation type="submission" date="2016-04" db="EMBL/GenBank/DDBJ databases">
        <authorList>
            <person name="Evans L.H."/>
            <person name="Alamgir A."/>
            <person name="Owens N."/>
            <person name="Weber N.D."/>
            <person name="Virtaneva K."/>
            <person name="Barbian K."/>
            <person name="Babar A."/>
            <person name="Rosenke K."/>
        </authorList>
    </citation>
    <scope>NUCLEOTIDE SEQUENCE [LARGE SCALE GENOMIC DNA]</scope>
    <source>
        <strain evidence="5">NIES-2108</strain>
    </source>
</reference>
<dbReference type="InterPro" id="IPR002182">
    <property type="entry name" value="NB-ARC"/>
</dbReference>
<feature type="repeat" description="WD" evidence="3">
    <location>
        <begin position="1097"/>
        <end position="1138"/>
    </location>
</feature>
<dbReference type="PRINTS" id="PR00364">
    <property type="entry name" value="DISEASERSIST"/>
</dbReference>
<dbReference type="Pfam" id="PF00931">
    <property type="entry name" value="NB-ARC"/>
    <property type="match status" value="1"/>
</dbReference>
<dbReference type="InterPro" id="IPR020472">
    <property type="entry name" value="WD40_PAC1"/>
</dbReference>
<feature type="repeat" description="WD" evidence="3">
    <location>
        <begin position="930"/>
        <end position="971"/>
    </location>
</feature>
<feature type="repeat" description="WD" evidence="3">
    <location>
        <begin position="847"/>
        <end position="888"/>
    </location>
</feature>
<dbReference type="PROSITE" id="PS50082">
    <property type="entry name" value="WD_REPEATS_2"/>
    <property type="match status" value="14"/>
</dbReference>
<accession>A0A367R4P1</accession>
<protein>
    <recommendedName>
        <fullName evidence="4">HTH cro/C1-type domain-containing protein</fullName>
    </recommendedName>
</protein>
<dbReference type="CDD" id="cd00200">
    <property type="entry name" value="WD40"/>
    <property type="match status" value="2"/>
</dbReference>
<dbReference type="InterPro" id="IPR027417">
    <property type="entry name" value="P-loop_NTPase"/>
</dbReference>
<dbReference type="Pfam" id="PF00400">
    <property type="entry name" value="WD40"/>
    <property type="match status" value="8"/>
</dbReference>
<dbReference type="PRINTS" id="PR00320">
    <property type="entry name" value="GPROTEINBRPT"/>
</dbReference>
<evidence type="ECO:0000313" key="6">
    <source>
        <dbReference type="Proteomes" id="UP000252085"/>
    </source>
</evidence>
<dbReference type="GO" id="GO:0043531">
    <property type="term" value="F:ADP binding"/>
    <property type="evidence" value="ECO:0007669"/>
    <property type="project" value="InterPro"/>
</dbReference>
<gene>
    <name evidence="5" type="ORF">A6769_30800</name>
</gene>